<evidence type="ECO:0000313" key="2">
    <source>
        <dbReference type="Proteomes" id="UP001244787"/>
    </source>
</evidence>
<dbReference type="EMBL" id="JAUGQQ010000001">
    <property type="protein sequence ID" value="MDN3723385.1"/>
    <property type="molecule type" value="Genomic_DNA"/>
</dbReference>
<reference evidence="1 2" key="1">
    <citation type="submission" date="2023-06" db="EMBL/GenBank/DDBJ databases">
        <authorList>
            <person name="Ye Y.-Q."/>
            <person name="Du Z.-J."/>
        </authorList>
    </citation>
    <scope>NUCLEOTIDE SEQUENCE [LARGE SCALE GENOMIC DNA]</scope>
    <source>
        <strain evidence="1 2">SDUM287046</strain>
    </source>
</reference>
<keyword evidence="2" id="KW-1185">Reference proteome</keyword>
<dbReference type="RefSeq" id="WP_290253459.1">
    <property type="nucleotide sequence ID" value="NZ_JAUGQQ010000001.1"/>
</dbReference>
<name>A0ABT8DHL1_9FLAO</name>
<comment type="caution">
    <text evidence="1">The sequence shown here is derived from an EMBL/GenBank/DDBJ whole genome shotgun (WGS) entry which is preliminary data.</text>
</comment>
<accession>A0ABT8DHL1</accession>
<proteinExistence type="predicted"/>
<gene>
    <name evidence="1" type="ORF">QRD02_03245</name>
</gene>
<protein>
    <submittedName>
        <fullName evidence="1">Uncharacterized protein</fullName>
    </submittedName>
</protein>
<dbReference type="Proteomes" id="UP001244787">
    <property type="component" value="Unassembled WGS sequence"/>
</dbReference>
<sequence length="214" mass="24639">MKKYIVLGILFILPITAYIFFAMSTNYFKPLPILTHSVAELDGFTDRDGTPVQLQNRITVLGFFGKNLEEHKAYAYNLAQKIYSKNHEFNEFQFVILLPNGAEEQARKLEQKLKQIAPTDAWFFAFGSEIDISRVFQSLNSNLILDSNLSTPYVFIIDKERSLRGRKDDEDAGVMYGFNSSNIAEINNKMSDDVKVLLAEYRRALKKYKANREI</sequence>
<evidence type="ECO:0000313" key="1">
    <source>
        <dbReference type="EMBL" id="MDN3723385.1"/>
    </source>
</evidence>
<organism evidence="1 2">
    <name type="scientific">Aequorivita aurantiaca</name>
    <dbReference type="NCBI Taxonomy" id="3053356"/>
    <lineage>
        <taxon>Bacteria</taxon>
        <taxon>Pseudomonadati</taxon>
        <taxon>Bacteroidota</taxon>
        <taxon>Flavobacteriia</taxon>
        <taxon>Flavobacteriales</taxon>
        <taxon>Flavobacteriaceae</taxon>
        <taxon>Aequorivita</taxon>
    </lineage>
</organism>